<evidence type="ECO:0000259" key="1">
    <source>
        <dbReference type="SMART" id="SM00195"/>
    </source>
</evidence>
<dbReference type="OrthoDB" id="10252009at2759"/>
<dbReference type="CDD" id="cd14498">
    <property type="entry name" value="DSP"/>
    <property type="match status" value="1"/>
</dbReference>
<proteinExistence type="predicted"/>
<sequence>MSDKEPPDRSFWQAKRAIARNFATRRPPVNIDSRDTLCLIAPRLYLSSCHLEAQKQTLKSNGISHVLQVGKELSPSHPTSFVYMHIEAGRFGRKPRTLPFAVGPLVHFRVGARPSRSATVCIGYLMARGGLSLDDARASVHASRPAINPNPGFLLQLQRFQEAGCSAEGWQPWGLDTFLQVRGITGGPGPKRGVS</sequence>
<dbReference type="EMBL" id="PGGS01000001">
    <property type="protein sequence ID" value="PNH12961.1"/>
    <property type="molecule type" value="Genomic_DNA"/>
</dbReference>
<dbReference type="PANTHER" id="PTHR46377">
    <property type="entry name" value="DUAL SPECIFICITY PROTEIN PHOSPHATASE 19"/>
    <property type="match status" value="1"/>
</dbReference>
<organism evidence="2 3">
    <name type="scientific">Tetrabaena socialis</name>
    <dbReference type="NCBI Taxonomy" id="47790"/>
    <lineage>
        <taxon>Eukaryota</taxon>
        <taxon>Viridiplantae</taxon>
        <taxon>Chlorophyta</taxon>
        <taxon>core chlorophytes</taxon>
        <taxon>Chlorophyceae</taxon>
        <taxon>CS clade</taxon>
        <taxon>Chlamydomonadales</taxon>
        <taxon>Tetrabaenaceae</taxon>
        <taxon>Tetrabaena</taxon>
    </lineage>
</organism>
<dbReference type="Pfam" id="PF00782">
    <property type="entry name" value="DSPc"/>
    <property type="match status" value="1"/>
</dbReference>
<dbReference type="PANTHER" id="PTHR46377:SF5">
    <property type="entry name" value="DUAL SPECIFICITY PHOSPHATASE"/>
    <property type="match status" value="1"/>
</dbReference>
<dbReference type="AlphaFoldDB" id="A0A2J8AKB7"/>
<dbReference type="InterPro" id="IPR020422">
    <property type="entry name" value="TYR_PHOSPHATASE_DUAL_dom"/>
</dbReference>
<gene>
    <name evidence="2" type="ORF">TSOC_000088</name>
</gene>
<dbReference type="Gene3D" id="3.90.190.10">
    <property type="entry name" value="Protein tyrosine phosphatase superfamily"/>
    <property type="match status" value="2"/>
</dbReference>
<dbReference type="InterPro" id="IPR000340">
    <property type="entry name" value="Dual-sp_phosphatase_cat-dom"/>
</dbReference>
<dbReference type="GO" id="GO:0005737">
    <property type="term" value="C:cytoplasm"/>
    <property type="evidence" value="ECO:0007669"/>
    <property type="project" value="TreeGrafter"/>
</dbReference>
<dbReference type="SMART" id="SM00195">
    <property type="entry name" value="DSPc"/>
    <property type="match status" value="1"/>
</dbReference>
<protein>
    <submittedName>
        <fullName evidence="2">Dual specificity protein phosphatase</fullName>
    </submittedName>
</protein>
<feature type="domain" description="Tyrosine-protein phosphatase" evidence="1">
    <location>
        <begin position="36"/>
        <end position="163"/>
    </location>
</feature>
<dbReference type="Proteomes" id="UP000236333">
    <property type="component" value="Unassembled WGS sequence"/>
</dbReference>
<comment type="caution">
    <text evidence="2">The sequence shown here is derived from an EMBL/GenBank/DDBJ whole genome shotgun (WGS) entry which is preliminary data.</text>
</comment>
<name>A0A2J8AKB7_9CHLO</name>
<dbReference type="GO" id="GO:0008579">
    <property type="term" value="F:JUN kinase phosphatase activity"/>
    <property type="evidence" value="ECO:0007669"/>
    <property type="project" value="TreeGrafter"/>
</dbReference>
<dbReference type="SUPFAM" id="SSF52799">
    <property type="entry name" value="(Phosphotyrosine protein) phosphatases II"/>
    <property type="match status" value="1"/>
</dbReference>
<evidence type="ECO:0000313" key="3">
    <source>
        <dbReference type="Proteomes" id="UP000236333"/>
    </source>
</evidence>
<accession>A0A2J8AKB7</accession>
<evidence type="ECO:0000313" key="2">
    <source>
        <dbReference type="EMBL" id="PNH12961.1"/>
    </source>
</evidence>
<dbReference type="InterPro" id="IPR029021">
    <property type="entry name" value="Prot-tyrosine_phosphatase-like"/>
</dbReference>
<reference evidence="2 3" key="1">
    <citation type="journal article" date="2017" name="Mol. Biol. Evol.">
        <title>The 4-celled Tetrabaena socialis nuclear genome reveals the essential components for genetic control of cell number at the origin of multicellularity in the volvocine lineage.</title>
        <authorList>
            <person name="Featherston J."/>
            <person name="Arakaki Y."/>
            <person name="Hanschen E.R."/>
            <person name="Ferris P.J."/>
            <person name="Michod R.E."/>
            <person name="Olson B.J.S.C."/>
            <person name="Nozaki H."/>
            <person name="Durand P.M."/>
        </authorList>
    </citation>
    <scope>NUCLEOTIDE SEQUENCE [LARGE SCALE GENOMIC DNA]</scope>
    <source>
        <strain evidence="2 3">NIES-571</strain>
    </source>
</reference>
<keyword evidence="3" id="KW-1185">Reference proteome</keyword>